<evidence type="ECO:0000256" key="1">
    <source>
        <dbReference type="ARBA" id="ARBA00004370"/>
    </source>
</evidence>
<evidence type="ECO:0000313" key="6">
    <source>
        <dbReference type="EMBL" id="NLR74195.1"/>
    </source>
</evidence>
<dbReference type="NCBIfam" id="NF008437">
    <property type="entry name" value="PRK11280.1"/>
    <property type="match status" value="1"/>
</dbReference>
<proteinExistence type="predicted"/>
<keyword evidence="4" id="KW-0732">Signal</keyword>
<organism evidence="6 7">
    <name type="scientific">Leeia aquatica</name>
    <dbReference type="NCBI Taxonomy" id="2725557"/>
    <lineage>
        <taxon>Bacteria</taxon>
        <taxon>Pseudomonadati</taxon>
        <taxon>Pseudomonadota</taxon>
        <taxon>Betaproteobacteria</taxon>
        <taxon>Neisseriales</taxon>
        <taxon>Leeiaceae</taxon>
        <taxon>Leeia</taxon>
    </lineage>
</organism>
<protein>
    <submittedName>
        <fullName evidence="6">Glycine zipper 2TM domain-containing protein</fullName>
    </submittedName>
</protein>
<dbReference type="PANTHER" id="PTHR35603">
    <property type="match status" value="1"/>
</dbReference>
<dbReference type="Pfam" id="PF05433">
    <property type="entry name" value="Rick_17kDa_Anti"/>
    <property type="match status" value="1"/>
</dbReference>
<dbReference type="InterPro" id="IPR008816">
    <property type="entry name" value="Gly_zipper_2TM_dom"/>
</dbReference>
<accession>A0A847S5W9</accession>
<keyword evidence="2" id="KW-0472">Membrane</keyword>
<evidence type="ECO:0000256" key="3">
    <source>
        <dbReference type="SAM" id="MobiDB-lite"/>
    </source>
</evidence>
<reference evidence="6 7" key="1">
    <citation type="submission" date="2020-04" db="EMBL/GenBank/DDBJ databases">
        <title>Draft genome of Leeia sp. IMCC25680.</title>
        <authorList>
            <person name="Song J."/>
            <person name="Cho J.-C."/>
        </authorList>
    </citation>
    <scope>NUCLEOTIDE SEQUENCE [LARGE SCALE GENOMIC DNA]</scope>
    <source>
        <strain evidence="6 7">IMCC25680</strain>
    </source>
</reference>
<sequence>MRRLTVFATLAMSLAVPTLRAESFADYARVRQVEPQYERVNSPREECWTETVSSQQPRESRRSTSGAIIGGVVGAALGHQVGKGRGKDAATAVGAIAGAMIGDRWNDRGGDEYETVSRDERRCRSVDQWDNRLTGYRVTYEYAGRRYTSFMPRDPGREVRVNVSVEPSR</sequence>
<name>A0A847S5W9_9NEIS</name>
<feature type="chain" id="PRO_5032472219" evidence="4">
    <location>
        <begin position="22"/>
        <end position="169"/>
    </location>
</feature>
<evidence type="ECO:0000256" key="2">
    <source>
        <dbReference type="ARBA" id="ARBA00023136"/>
    </source>
</evidence>
<feature type="region of interest" description="Disordered" evidence="3">
    <location>
        <begin position="44"/>
        <end position="63"/>
    </location>
</feature>
<keyword evidence="7" id="KW-1185">Reference proteome</keyword>
<gene>
    <name evidence="6" type="ORF">HF682_03385</name>
</gene>
<dbReference type="GO" id="GO:0019867">
    <property type="term" value="C:outer membrane"/>
    <property type="evidence" value="ECO:0007669"/>
    <property type="project" value="InterPro"/>
</dbReference>
<dbReference type="Proteomes" id="UP000587991">
    <property type="component" value="Unassembled WGS sequence"/>
</dbReference>
<feature type="domain" description="Glycine zipper 2TM" evidence="5">
    <location>
        <begin position="66"/>
        <end position="105"/>
    </location>
</feature>
<comment type="subcellular location">
    <subcellularLocation>
        <location evidence="1">Membrane</location>
    </subcellularLocation>
</comment>
<evidence type="ECO:0000313" key="7">
    <source>
        <dbReference type="Proteomes" id="UP000587991"/>
    </source>
</evidence>
<dbReference type="PANTHER" id="PTHR35603:SF2">
    <property type="entry name" value="OUTER MEMBRANE LIPOPROTEIN"/>
    <property type="match status" value="1"/>
</dbReference>
<evidence type="ECO:0000256" key="4">
    <source>
        <dbReference type="SAM" id="SignalP"/>
    </source>
</evidence>
<feature type="signal peptide" evidence="4">
    <location>
        <begin position="1"/>
        <end position="21"/>
    </location>
</feature>
<dbReference type="RefSeq" id="WP_168875824.1">
    <property type="nucleotide sequence ID" value="NZ_JABAIM010000001.1"/>
</dbReference>
<dbReference type="AlphaFoldDB" id="A0A847S5W9"/>
<dbReference type="InterPro" id="IPR051407">
    <property type="entry name" value="Bact_OM_lipoprot/Surf_antigen"/>
</dbReference>
<comment type="caution">
    <text evidence="6">The sequence shown here is derived from an EMBL/GenBank/DDBJ whole genome shotgun (WGS) entry which is preliminary data.</text>
</comment>
<dbReference type="EMBL" id="JABAIM010000001">
    <property type="protein sequence ID" value="NLR74195.1"/>
    <property type="molecule type" value="Genomic_DNA"/>
</dbReference>
<evidence type="ECO:0000259" key="5">
    <source>
        <dbReference type="Pfam" id="PF05433"/>
    </source>
</evidence>